<keyword evidence="2" id="KW-1185">Reference proteome</keyword>
<protein>
    <submittedName>
        <fullName evidence="1">Uncharacterized protein</fullName>
    </submittedName>
</protein>
<gene>
    <name evidence="1" type="ORF">GTP81_29630</name>
</gene>
<proteinExistence type="predicted"/>
<accession>A0A845HTZ7</accession>
<organism evidence="1 2">
    <name type="scientific">Duganella vulcania</name>
    <dbReference type="NCBI Taxonomy" id="2692166"/>
    <lineage>
        <taxon>Bacteria</taxon>
        <taxon>Pseudomonadati</taxon>
        <taxon>Pseudomonadota</taxon>
        <taxon>Betaproteobacteria</taxon>
        <taxon>Burkholderiales</taxon>
        <taxon>Oxalobacteraceae</taxon>
        <taxon>Telluria group</taxon>
        <taxon>Duganella</taxon>
    </lineage>
</organism>
<evidence type="ECO:0000313" key="2">
    <source>
        <dbReference type="Proteomes" id="UP000484875"/>
    </source>
</evidence>
<dbReference type="Proteomes" id="UP000484875">
    <property type="component" value="Unassembled WGS sequence"/>
</dbReference>
<dbReference type="AlphaFoldDB" id="A0A845HTZ7"/>
<comment type="caution">
    <text evidence="1">The sequence shown here is derived from an EMBL/GenBank/DDBJ whole genome shotgun (WGS) entry which is preliminary data.</text>
</comment>
<evidence type="ECO:0000313" key="1">
    <source>
        <dbReference type="EMBL" id="MYN20903.1"/>
    </source>
</evidence>
<dbReference type="EMBL" id="WWCV01000103">
    <property type="protein sequence ID" value="MYN20903.1"/>
    <property type="molecule type" value="Genomic_DNA"/>
</dbReference>
<sequence length="164" mass="18191">MEIEELINLKKGTPLLDVVGVVNPEKYIGKSIYSLGDGLYFYLTKFNAGIFEADSDASFLSGIFCASDDSAIKRVVAMNTEEDRGVLLIPPSAFLPDGAEPEYGEILAGLKKMNPKVCQESASYRIATDGNFVHRTIETEKYTFYFRGASDDNHEAPYAILHKY</sequence>
<dbReference type="RefSeq" id="WP_161093155.1">
    <property type="nucleotide sequence ID" value="NZ_WWCV01000103.1"/>
</dbReference>
<name>A0A845HTZ7_9BURK</name>
<reference evidence="1 2" key="1">
    <citation type="submission" date="2019-12" db="EMBL/GenBank/DDBJ databases">
        <title>Novel species isolated from a subtropical stream in China.</title>
        <authorList>
            <person name="Lu H."/>
        </authorList>
    </citation>
    <scope>NUCLEOTIDE SEQUENCE [LARGE SCALE GENOMIC DNA]</scope>
    <source>
        <strain evidence="1 2">FT107W</strain>
    </source>
</reference>